<comment type="caution">
    <text evidence="2">The sequence shown here is derived from an EMBL/GenBank/DDBJ whole genome shotgun (WGS) entry which is preliminary data.</text>
</comment>
<dbReference type="InterPro" id="IPR014710">
    <property type="entry name" value="RmlC-like_jellyroll"/>
</dbReference>
<evidence type="ECO:0000259" key="1">
    <source>
        <dbReference type="PROSITE" id="PS50042"/>
    </source>
</evidence>
<dbReference type="CDD" id="cd00038">
    <property type="entry name" value="CAP_ED"/>
    <property type="match status" value="1"/>
</dbReference>
<protein>
    <recommendedName>
        <fullName evidence="1">Cyclic nucleotide-binding domain-containing protein</fullName>
    </recommendedName>
</protein>
<dbReference type="Gene3D" id="2.60.120.10">
    <property type="entry name" value="Jelly Rolls"/>
    <property type="match status" value="1"/>
</dbReference>
<proteinExistence type="predicted"/>
<organism evidence="2 3">
    <name type="scientific">Epilithonimonas arachidiradicis</name>
    <dbReference type="NCBI Taxonomy" id="1617282"/>
    <lineage>
        <taxon>Bacteria</taxon>
        <taxon>Pseudomonadati</taxon>
        <taxon>Bacteroidota</taxon>
        <taxon>Flavobacteriia</taxon>
        <taxon>Flavobacteriales</taxon>
        <taxon>Weeksellaceae</taxon>
        <taxon>Chryseobacterium group</taxon>
        <taxon>Epilithonimonas</taxon>
    </lineage>
</organism>
<evidence type="ECO:0000313" key="2">
    <source>
        <dbReference type="EMBL" id="GGG59477.1"/>
    </source>
</evidence>
<reference evidence="3" key="1">
    <citation type="journal article" date="2019" name="Int. J. Syst. Evol. Microbiol.">
        <title>The Global Catalogue of Microorganisms (GCM) 10K type strain sequencing project: providing services to taxonomists for standard genome sequencing and annotation.</title>
        <authorList>
            <consortium name="The Broad Institute Genomics Platform"/>
            <consortium name="The Broad Institute Genome Sequencing Center for Infectious Disease"/>
            <person name="Wu L."/>
            <person name="Ma J."/>
        </authorList>
    </citation>
    <scope>NUCLEOTIDE SEQUENCE [LARGE SCALE GENOMIC DNA]</scope>
    <source>
        <strain evidence="3">CCM 8490</strain>
    </source>
</reference>
<feature type="domain" description="Cyclic nucleotide-binding" evidence="1">
    <location>
        <begin position="18"/>
        <end position="100"/>
    </location>
</feature>
<dbReference type="PROSITE" id="PS50042">
    <property type="entry name" value="CNMP_BINDING_3"/>
    <property type="match status" value="1"/>
</dbReference>
<dbReference type="Proteomes" id="UP000658202">
    <property type="component" value="Unassembled WGS sequence"/>
</dbReference>
<accession>A0ABQ1X4S0</accession>
<dbReference type="EMBL" id="BMCW01000004">
    <property type="protein sequence ID" value="GGG59477.1"/>
    <property type="molecule type" value="Genomic_DNA"/>
</dbReference>
<evidence type="ECO:0000313" key="3">
    <source>
        <dbReference type="Proteomes" id="UP000658202"/>
    </source>
</evidence>
<gene>
    <name evidence="2" type="ORF">GCM10007332_21440</name>
</gene>
<dbReference type="SUPFAM" id="SSF51206">
    <property type="entry name" value="cAMP-binding domain-like"/>
    <property type="match status" value="1"/>
</dbReference>
<sequence>MVINESVLMQNGGEIVEYQSNESIFLQDTHAKHYLQVKSGTTKMVSYNLDGKEFLYGLPYDGHCIVESYLFSGKKYPFNASAVSRCEIIKLEKSKFIDLMEMTPKLLLDLFAYTSERIHYKNIMLGCLGIISSVE</sequence>
<dbReference type="Pfam" id="PF00027">
    <property type="entry name" value="cNMP_binding"/>
    <property type="match status" value="1"/>
</dbReference>
<dbReference type="InterPro" id="IPR000595">
    <property type="entry name" value="cNMP-bd_dom"/>
</dbReference>
<dbReference type="RefSeq" id="WP_120213753.1">
    <property type="nucleotide sequence ID" value="NZ_BMCW01000004.1"/>
</dbReference>
<dbReference type="InterPro" id="IPR018490">
    <property type="entry name" value="cNMP-bd_dom_sf"/>
</dbReference>
<keyword evidence="3" id="KW-1185">Reference proteome</keyword>
<name>A0ABQ1X4S0_9FLAO</name>